<organism evidence="2 3">
    <name type="scientific">Candidatus Falkowbacteria bacterium CG11_big_fil_rev_8_21_14_0_20_39_10</name>
    <dbReference type="NCBI Taxonomy" id="1974570"/>
    <lineage>
        <taxon>Bacteria</taxon>
        <taxon>Candidatus Falkowiibacteriota</taxon>
    </lineage>
</organism>
<evidence type="ECO:0000313" key="3">
    <source>
        <dbReference type="Proteomes" id="UP000230869"/>
    </source>
</evidence>
<sequence>MKNLIEKNKKTIIFLLLYFGITTVVFFTVDKDLAKTIGIFGLLIFSLQESFKYFLDRDLELFKLTLDKERIKYEKLQTRRAEVSEEFYNLIIEMKFSLDRLFNLGSDENKKKYFDEAGKSLYKFRIKFEKRKLYFNEELEKDIESIANIFTQFYFYAAYYEHEPAIMNEKFETRKLGETEIQEHRDRNKKLMDEKVPIVLENINKKFKKMLGE</sequence>
<keyword evidence="1" id="KW-0472">Membrane</keyword>
<evidence type="ECO:0000256" key="1">
    <source>
        <dbReference type="SAM" id="Phobius"/>
    </source>
</evidence>
<gene>
    <name evidence="2" type="ORF">COV49_01520</name>
</gene>
<keyword evidence="1" id="KW-0812">Transmembrane</keyword>
<keyword evidence="1" id="KW-1133">Transmembrane helix</keyword>
<accession>A0A2M6K9M5</accession>
<dbReference type="Proteomes" id="UP000230869">
    <property type="component" value="Unassembled WGS sequence"/>
</dbReference>
<protein>
    <submittedName>
        <fullName evidence="2">Uncharacterized protein</fullName>
    </submittedName>
</protein>
<name>A0A2M6K9M5_9BACT</name>
<reference evidence="2 3" key="1">
    <citation type="submission" date="2017-09" db="EMBL/GenBank/DDBJ databases">
        <title>Depth-based differentiation of microbial function through sediment-hosted aquifers and enrichment of novel symbionts in the deep terrestrial subsurface.</title>
        <authorList>
            <person name="Probst A.J."/>
            <person name="Ladd B."/>
            <person name="Jarett J.K."/>
            <person name="Geller-Mcgrath D.E."/>
            <person name="Sieber C.M."/>
            <person name="Emerson J.B."/>
            <person name="Anantharaman K."/>
            <person name="Thomas B.C."/>
            <person name="Malmstrom R."/>
            <person name="Stieglmeier M."/>
            <person name="Klingl A."/>
            <person name="Woyke T."/>
            <person name="Ryan C.M."/>
            <person name="Banfield J.F."/>
        </authorList>
    </citation>
    <scope>NUCLEOTIDE SEQUENCE [LARGE SCALE GENOMIC DNA]</scope>
    <source>
        <strain evidence="2">CG11_big_fil_rev_8_21_14_0_20_39_10</strain>
    </source>
</reference>
<dbReference type="EMBL" id="PCWW01000027">
    <property type="protein sequence ID" value="PIR13614.1"/>
    <property type="molecule type" value="Genomic_DNA"/>
</dbReference>
<dbReference type="AlphaFoldDB" id="A0A2M6K9M5"/>
<evidence type="ECO:0000313" key="2">
    <source>
        <dbReference type="EMBL" id="PIR13614.1"/>
    </source>
</evidence>
<feature type="transmembrane region" description="Helical" evidence="1">
    <location>
        <begin position="12"/>
        <end position="29"/>
    </location>
</feature>
<comment type="caution">
    <text evidence="2">The sequence shown here is derived from an EMBL/GenBank/DDBJ whole genome shotgun (WGS) entry which is preliminary data.</text>
</comment>
<proteinExistence type="predicted"/>